<accession>A0A4V3BYM8</accession>
<dbReference type="EMBL" id="SNWI01000003">
    <property type="protein sequence ID" value="TDO03149.1"/>
    <property type="molecule type" value="Genomic_DNA"/>
</dbReference>
<evidence type="ECO:0000259" key="1">
    <source>
        <dbReference type="Pfam" id="PF01381"/>
    </source>
</evidence>
<evidence type="ECO:0000313" key="3">
    <source>
        <dbReference type="Proteomes" id="UP000294848"/>
    </source>
</evidence>
<reference evidence="2 3" key="1">
    <citation type="submission" date="2019-03" db="EMBL/GenBank/DDBJ databases">
        <title>Freshwater and sediment microbial communities from various areas in North America, analyzing microbe dynamics in response to fracking.</title>
        <authorList>
            <person name="Lamendella R."/>
        </authorList>
    </citation>
    <scope>NUCLEOTIDE SEQUENCE [LARGE SCALE GENOMIC DNA]</scope>
    <source>
        <strain evidence="2 3">114D</strain>
    </source>
</reference>
<dbReference type="RefSeq" id="WP_133464530.1">
    <property type="nucleotide sequence ID" value="NZ_SNWI01000003.1"/>
</dbReference>
<dbReference type="GO" id="GO:0003677">
    <property type="term" value="F:DNA binding"/>
    <property type="evidence" value="ECO:0007669"/>
    <property type="project" value="InterPro"/>
</dbReference>
<proteinExistence type="predicted"/>
<evidence type="ECO:0000313" key="2">
    <source>
        <dbReference type="EMBL" id="TDO03149.1"/>
    </source>
</evidence>
<dbReference type="CDD" id="cd00093">
    <property type="entry name" value="HTH_XRE"/>
    <property type="match status" value="1"/>
</dbReference>
<dbReference type="InterPro" id="IPR010982">
    <property type="entry name" value="Lambda_DNA-bd_dom_sf"/>
</dbReference>
<sequence>MKNNIREKILNQPSYWIEGINGHLYDAIFNYMERNSLNRTKLAEHLGISKGRVSQILNDGEINFSIEKIIEIALKVDMFPVFEFVSKQKFLQDEQKIADNLIALNFNANIFSNIVETNRGKKAKVIKLKSYNENNYQIAFN</sequence>
<name>A0A4V3BYM8_9BACT</name>
<dbReference type="Proteomes" id="UP000294848">
    <property type="component" value="Unassembled WGS sequence"/>
</dbReference>
<comment type="caution">
    <text evidence="2">The sequence shown here is derived from an EMBL/GenBank/DDBJ whole genome shotgun (WGS) entry which is preliminary data.</text>
</comment>
<feature type="domain" description="HTH cro/C1-type" evidence="1">
    <location>
        <begin position="32"/>
        <end position="73"/>
    </location>
</feature>
<gene>
    <name evidence="2" type="ORF">DET52_10389</name>
</gene>
<dbReference type="InterPro" id="IPR001387">
    <property type="entry name" value="Cro/C1-type_HTH"/>
</dbReference>
<protein>
    <submittedName>
        <fullName evidence="2">Helix-turn-helix protein</fullName>
    </submittedName>
</protein>
<dbReference type="Gene3D" id="1.10.260.40">
    <property type="entry name" value="lambda repressor-like DNA-binding domains"/>
    <property type="match status" value="1"/>
</dbReference>
<dbReference type="OrthoDB" id="678731at2"/>
<dbReference type="AlphaFoldDB" id="A0A4V3BYM8"/>
<organism evidence="2 3">
    <name type="scientific">Sunxiuqinia elliptica</name>
    <dbReference type="NCBI Taxonomy" id="655355"/>
    <lineage>
        <taxon>Bacteria</taxon>
        <taxon>Pseudomonadati</taxon>
        <taxon>Bacteroidota</taxon>
        <taxon>Bacteroidia</taxon>
        <taxon>Marinilabiliales</taxon>
        <taxon>Prolixibacteraceae</taxon>
        <taxon>Sunxiuqinia</taxon>
    </lineage>
</organism>
<dbReference type="SUPFAM" id="SSF47413">
    <property type="entry name" value="lambda repressor-like DNA-binding domains"/>
    <property type="match status" value="1"/>
</dbReference>
<dbReference type="Pfam" id="PF01381">
    <property type="entry name" value="HTH_3"/>
    <property type="match status" value="1"/>
</dbReference>